<dbReference type="STRING" id="62062.ENSHHUP00000058443"/>
<feature type="region of interest" description="Disordered" evidence="1">
    <location>
        <begin position="27"/>
        <end position="60"/>
    </location>
</feature>
<protein>
    <submittedName>
        <fullName evidence="2">Uncharacterized protein</fullName>
    </submittedName>
</protein>
<reference evidence="3" key="1">
    <citation type="submission" date="2018-06" db="EMBL/GenBank/DDBJ databases">
        <title>Genome assembly of Danube salmon.</title>
        <authorList>
            <person name="Macqueen D.J."/>
            <person name="Gundappa M.K."/>
        </authorList>
    </citation>
    <scope>NUCLEOTIDE SEQUENCE [LARGE SCALE GENOMIC DNA]</scope>
</reference>
<evidence type="ECO:0000256" key="1">
    <source>
        <dbReference type="SAM" id="MobiDB-lite"/>
    </source>
</evidence>
<organism evidence="2 3">
    <name type="scientific">Hucho hucho</name>
    <name type="common">huchen</name>
    <dbReference type="NCBI Taxonomy" id="62062"/>
    <lineage>
        <taxon>Eukaryota</taxon>
        <taxon>Metazoa</taxon>
        <taxon>Chordata</taxon>
        <taxon>Craniata</taxon>
        <taxon>Vertebrata</taxon>
        <taxon>Euteleostomi</taxon>
        <taxon>Actinopterygii</taxon>
        <taxon>Neopterygii</taxon>
        <taxon>Teleostei</taxon>
        <taxon>Protacanthopterygii</taxon>
        <taxon>Salmoniformes</taxon>
        <taxon>Salmonidae</taxon>
        <taxon>Salmoninae</taxon>
        <taxon>Hucho</taxon>
    </lineage>
</organism>
<feature type="compositionally biased region" description="Acidic residues" evidence="1">
    <location>
        <begin position="29"/>
        <end position="40"/>
    </location>
</feature>
<dbReference type="Ensembl" id="ENSHHUT00000060444.1">
    <property type="protein sequence ID" value="ENSHHUP00000058443.1"/>
    <property type="gene ID" value="ENSHHUG00000034765.1"/>
</dbReference>
<proteinExistence type="predicted"/>
<name>A0A4W5P8Q7_9TELE</name>
<sequence>MTDPWSLCFEVTPGVKGRSVWTAHISVSESDDQTSEETTEVPEPQYTEVHPQEVDPTRGKRLTHPLSWEVLGFKYTCQHYY</sequence>
<evidence type="ECO:0000313" key="3">
    <source>
        <dbReference type="Proteomes" id="UP000314982"/>
    </source>
</evidence>
<reference evidence="2" key="2">
    <citation type="submission" date="2025-08" db="UniProtKB">
        <authorList>
            <consortium name="Ensembl"/>
        </authorList>
    </citation>
    <scope>IDENTIFICATION</scope>
</reference>
<accession>A0A4W5P8Q7</accession>
<evidence type="ECO:0000313" key="2">
    <source>
        <dbReference type="Ensembl" id="ENSHHUP00000058443.1"/>
    </source>
</evidence>
<reference evidence="2" key="3">
    <citation type="submission" date="2025-09" db="UniProtKB">
        <authorList>
            <consortium name="Ensembl"/>
        </authorList>
    </citation>
    <scope>IDENTIFICATION</scope>
</reference>
<keyword evidence="3" id="KW-1185">Reference proteome</keyword>
<dbReference type="Proteomes" id="UP000314982">
    <property type="component" value="Unassembled WGS sequence"/>
</dbReference>
<dbReference type="AlphaFoldDB" id="A0A4W5P8Q7"/>